<keyword evidence="9" id="KW-1185">Reference proteome</keyword>
<dbReference type="Gene3D" id="3.30.40.150">
    <property type="entry name" value="TRAF-like zinc-finger, N-terminal subdomain"/>
    <property type="match status" value="1"/>
</dbReference>
<dbReference type="Proteomes" id="UP000472270">
    <property type="component" value="Unassembled WGS sequence"/>
</dbReference>
<dbReference type="Gene3D" id="1.20.1280.50">
    <property type="match status" value="1"/>
</dbReference>
<dbReference type="InterPro" id="IPR013083">
    <property type="entry name" value="Znf_RING/FYVE/PHD"/>
</dbReference>
<keyword evidence="2 5" id="KW-0863">Zinc-finger</keyword>
<evidence type="ECO:0000313" key="8">
    <source>
        <dbReference type="Ensembl" id="ENSSRHP00000034773.1"/>
    </source>
</evidence>
<reference evidence="8" key="1">
    <citation type="submission" date="2025-08" db="UniProtKB">
        <authorList>
            <consortium name="Ensembl"/>
        </authorList>
    </citation>
    <scope>IDENTIFICATION</scope>
</reference>
<dbReference type="GO" id="GO:0061630">
    <property type="term" value="F:ubiquitin protein ligase activity"/>
    <property type="evidence" value="ECO:0007669"/>
    <property type="project" value="InterPro"/>
</dbReference>
<evidence type="ECO:0000256" key="5">
    <source>
        <dbReference type="PROSITE-ProRule" id="PRU00207"/>
    </source>
</evidence>
<protein>
    <submittedName>
        <fullName evidence="8">F-box protein 30b</fullName>
    </submittedName>
</protein>
<dbReference type="PANTHER" id="PTHR15933:SF13">
    <property type="entry name" value="F-BOX ONLY PROTEIN 30"/>
    <property type="match status" value="1"/>
</dbReference>
<organism evidence="8 9">
    <name type="scientific">Sinocyclocheilus rhinocerous</name>
    <dbReference type="NCBI Taxonomy" id="307959"/>
    <lineage>
        <taxon>Eukaryota</taxon>
        <taxon>Metazoa</taxon>
        <taxon>Chordata</taxon>
        <taxon>Craniata</taxon>
        <taxon>Vertebrata</taxon>
        <taxon>Euteleostomi</taxon>
        <taxon>Actinopterygii</taxon>
        <taxon>Neopterygii</taxon>
        <taxon>Teleostei</taxon>
        <taxon>Ostariophysi</taxon>
        <taxon>Cypriniformes</taxon>
        <taxon>Cyprinidae</taxon>
        <taxon>Cyprininae</taxon>
        <taxon>Sinocyclocheilus</taxon>
    </lineage>
</organism>
<keyword evidence="4 5" id="KW-0862">Zinc</keyword>
<accession>A0A673I2T7</accession>
<dbReference type="SUPFAM" id="SSF81383">
    <property type="entry name" value="F-box domain"/>
    <property type="match status" value="1"/>
</dbReference>
<keyword evidence="3" id="KW-0833">Ubl conjugation pathway</keyword>
<evidence type="ECO:0000259" key="6">
    <source>
        <dbReference type="PROSITE" id="PS50145"/>
    </source>
</evidence>
<evidence type="ECO:0000256" key="2">
    <source>
        <dbReference type="ARBA" id="ARBA00022771"/>
    </source>
</evidence>
<evidence type="ECO:0000256" key="3">
    <source>
        <dbReference type="ARBA" id="ARBA00022786"/>
    </source>
</evidence>
<dbReference type="Ensembl" id="ENSSRHT00000035788.1">
    <property type="protein sequence ID" value="ENSSRHP00000034773.1"/>
    <property type="gene ID" value="ENSSRHG00000017856.1"/>
</dbReference>
<dbReference type="AlphaFoldDB" id="A0A673I2T7"/>
<evidence type="ECO:0000259" key="7">
    <source>
        <dbReference type="PROSITE" id="PS50181"/>
    </source>
</evidence>
<dbReference type="PROSITE" id="PS50145">
    <property type="entry name" value="ZF_TRAF"/>
    <property type="match status" value="1"/>
</dbReference>
<reference evidence="8" key="2">
    <citation type="submission" date="2025-09" db="UniProtKB">
        <authorList>
            <consortium name="Ensembl"/>
        </authorList>
    </citation>
    <scope>IDENTIFICATION</scope>
</reference>
<evidence type="ECO:0000256" key="1">
    <source>
        <dbReference type="ARBA" id="ARBA00022723"/>
    </source>
</evidence>
<feature type="domain" description="F-box" evidence="7">
    <location>
        <begin position="498"/>
        <end position="552"/>
    </location>
</feature>
<proteinExistence type="predicted"/>
<feature type="domain" description="TRAF-type" evidence="6">
    <location>
        <begin position="47"/>
        <end position="89"/>
    </location>
</feature>
<dbReference type="InterPro" id="IPR001293">
    <property type="entry name" value="Znf_TRAF"/>
</dbReference>
<dbReference type="PANTHER" id="PTHR15933">
    <property type="entry name" value="PROTEIN CBG16327"/>
    <property type="match status" value="1"/>
</dbReference>
<dbReference type="SUPFAM" id="SSF49599">
    <property type="entry name" value="TRAF domain-like"/>
    <property type="match status" value="1"/>
</dbReference>
<dbReference type="InterPro" id="IPR036047">
    <property type="entry name" value="F-box-like_dom_sf"/>
</dbReference>
<feature type="zinc finger region" description="TRAF-type" evidence="5">
    <location>
        <begin position="47"/>
        <end position="89"/>
    </location>
</feature>
<dbReference type="Pfam" id="PF15965">
    <property type="entry name" value="zf-TRAF_2"/>
    <property type="match status" value="1"/>
</dbReference>
<evidence type="ECO:0000313" key="9">
    <source>
        <dbReference type="Proteomes" id="UP000472270"/>
    </source>
</evidence>
<keyword evidence="1 5" id="KW-0479">Metal-binding</keyword>
<dbReference type="Gene3D" id="3.30.40.10">
    <property type="entry name" value="Zinc/RING finger domain, C3HC4 (zinc finger)"/>
    <property type="match status" value="1"/>
</dbReference>
<dbReference type="PROSITE" id="PS50181">
    <property type="entry name" value="FBOX"/>
    <property type="match status" value="1"/>
</dbReference>
<dbReference type="GO" id="GO:0008270">
    <property type="term" value="F:zinc ion binding"/>
    <property type="evidence" value="ECO:0007669"/>
    <property type="project" value="UniProtKB-KW"/>
</dbReference>
<dbReference type="InterPro" id="IPR031890">
    <property type="entry name" value="Fbxo30/Fbxo40"/>
</dbReference>
<name>A0A673I2T7_9TELE</name>
<dbReference type="Pfam" id="PF15966">
    <property type="entry name" value="F-box_4"/>
    <property type="match status" value="1"/>
</dbReference>
<dbReference type="InterPro" id="IPR043013">
    <property type="entry name" value="Znf_TRAF_N"/>
</dbReference>
<evidence type="ECO:0000256" key="4">
    <source>
        <dbReference type="ARBA" id="ARBA00022833"/>
    </source>
</evidence>
<sequence length="635" mass="70841">MEEPHIHCMSCISRRCMVKPEPGTSCDLISCPLVCGAVFHSCKAIEHKLLCPLERVPCLNQSIGCPFTLARGQMAEHLEVCPAGVVCCTMEWNRWPVNDEDYRSYERLSQEANEVEQLDMALALQDQRTMLASLKLVSLAPTSGSEKKTRAAGQSEKPGLVSIAQPPCVQVESVEMEPTAGCSKDKISNGINGLKEEHYGELYQTTVETTKSLAAALNVLIHLNSSEADCTATNASAALTERNGELHEKVRMREDAAFSCDKIASGVNGLKEELQPQQHQKLMELGRSLASALGALGDAVKGTEPINGSIVNDNGKLIQSETLESRLMVSLGLLGDLMVEKPIVDDLMESTTEHHQNPVSQGSWEFIGPLIPHRPEIRHDQHAFLIQEASGSQAPLLQQPIHAQTLSWAPREGSMFTFECGQLFRREEFVSHFRNVHGDIHSGLNGWMEHRCPLAYYGCTYSQRRLCPSNQGSKVVHDRHLRSFGVQPFLEPVTEPKCDHLSGLPFEVLQHVARFLDGFSLCQLSMVSRTMRDVCASLLQTRGMVVVQWEKKQYLDGRRTCNCFVFLQVWRFSTAFNPVNRWEFADISSMADHLKRCPYNEVLRQVEAVPLPCMCTTRELTRDGRSLRSVLKPVS</sequence>
<dbReference type="InterPro" id="IPR001810">
    <property type="entry name" value="F-box_dom"/>
</dbReference>